<dbReference type="PROSITE" id="PS51163">
    <property type="entry name" value="YRDC"/>
    <property type="match status" value="1"/>
</dbReference>
<dbReference type="EC" id="2.7.7.87" evidence="3"/>
<dbReference type="EMBL" id="JGYK01000001">
    <property type="protein sequence ID" value="KFI40343.1"/>
    <property type="molecule type" value="Genomic_DNA"/>
</dbReference>
<dbReference type="Proteomes" id="UP000029015">
    <property type="component" value="Unassembled WGS sequence"/>
</dbReference>
<evidence type="ECO:0000313" key="14">
    <source>
        <dbReference type="Proteomes" id="UP000029015"/>
    </source>
</evidence>
<evidence type="ECO:0000256" key="8">
    <source>
        <dbReference type="ARBA" id="ARBA00022741"/>
    </source>
</evidence>
<keyword evidence="5" id="KW-0808">Transferase</keyword>
<accession>A0A086Z1E3</accession>
<evidence type="ECO:0000256" key="1">
    <source>
        <dbReference type="ARBA" id="ARBA00004496"/>
    </source>
</evidence>
<gene>
    <name evidence="13" type="ORF">BACT_1045</name>
</gene>
<proteinExistence type="inferred from homology"/>
<dbReference type="GO" id="GO:0006450">
    <property type="term" value="P:regulation of translational fidelity"/>
    <property type="evidence" value="ECO:0007669"/>
    <property type="project" value="TreeGrafter"/>
</dbReference>
<keyword evidence="9" id="KW-0067">ATP-binding</keyword>
<dbReference type="GO" id="GO:0000049">
    <property type="term" value="F:tRNA binding"/>
    <property type="evidence" value="ECO:0007669"/>
    <property type="project" value="TreeGrafter"/>
</dbReference>
<dbReference type="GO" id="GO:0003725">
    <property type="term" value="F:double-stranded RNA binding"/>
    <property type="evidence" value="ECO:0007669"/>
    <property type="project" value="InterPro"/>
</dbReference>
<dbReference type="GO" id="GO:0005737">
    <property type="term" value="C:cytoplasm"/>
    <property type="evidence" value="ECO:0007669"/>
    <property type="project" value="UniProtKB-SubCell"/>
</dbReference>
<comment type="catalytic activity">
    <reaction evidence="11">
        <text>L-threonine + hydrogencarbonate + ATP = L-threonylcarbamoyladenylate + diphosphate + H2O</text>
        <dbReference type="Rhea" id="RHEA:36407"/>
        <dbReference type="ChEBI" id="CHEBI:15377"/>
        <dbReference type="ChEBI" id="CHEBI:17544"/>
        <dbReference type="ChEBI" id="CHEBI:30616"/>
        <dbReference type="ChEBI" id="CHEBI:33019"/>
        <dbReference type="ChEBI" id="CHEBI:57926"/>
        <dbReference type="ChEBI" id="CHEBI:73682"/>
        <dbReference type="EC" id="2.7.7.87"/>
    </reaction>
</comment>
<sequence>MGVIAAINQDSLAELRRVIRSGGLAVIPTDTVYGIVCDPYSDAAIDTLFAAKERPRSKSLQVLLPSVAAIDQLGLDLPDSLARLSSRFLPGAFSPICLARPDCRLKTLRQEAAGLTQAVRVPDSDDCRAALAAAGPLAASSANISGHPSVQSVQEAYDQLGDRVALYLDGGSTKGPTPSTVVAVQPDQPGGVTILRQGAIGSDRIFEALGMGRQGGRG</sequence>
<reference evidence="13 14" key="1">
    <citation type="submission" date="2014-03" db="EMBL/GenBank/DDBJ databases">
        <title>Genomics of Bifidobacteria.</title>
        <authorList>
            <person name="Ventura M."/>
            <person name="Milani C."/>
            <person name="Lugli G.A."/>
        </authorList>
    </citation>
    <scope>NUCLEOTIDE SEQUENCE [LARGE SCALE GENOMIC DNA]</scope>
    <source>
        <strain evidence="13 14">DSM 22766</strain>
    </source>
</reference>
<dbReference type="SUPFAM" id="SSF55821">
    <property type="entry name" value="YrdC/RibB"/>
    <property type="match status" value="1"/>
</dbReference>
<dbReference type="STRING" id="1437605.AB656_03835"/>
<dbReference type="AlphaFoldDB" id="A0A086Z1E3"/>
<organism evidence="13 14">
    <name type="scientific">Bifidobacterium actinocoloniiforme DSM 22766</name>
    <dbReference type="NCBI Taxonomy" id="1437605"/>
    <lineage>
        <taxon>Bacteria</taxon>
        <taxon>Bacillati</taxon>
        <taxon>Actinomycetota</taxon>
        <taxon>Actinomycetes</taxon>
        <taxon>Bifidobacteriales</taxon>
        <taxon>Bifidobacteriaceae</taxon>
        <taxon>Bifidobacterium</taxon>
    </lineage>
</organism>
<evidence type="ECO:0000256" key="10">
    <source>
        <dbReference type="ARBA" id="ARBA00029774"/>
    </source>
</evidence>
<dbReference type="Gene3D" id="3.90.870.10">
    <property type="entry name" value="DHBP synthase"/>
    <property type="match status" value="1"/>
</dbReference>
<evidence type="ECO:0000256" key="3">
    <source>
        <dbReference type="ARBA" id="ARBA00012584"/>
    </source>
</evidence>
<evidence type="ECO:0000256" key="6">
    <source>
        <dbReference type="ARBA" id="ARBA00022694"/>
    </source>
</evidence>
<comment type="subcellular location">
    <subcellularLocation>
        <location evidence="1">Cytoplasm</location>
    </subcellularLocation>
</comment>
<comment type="caution">
    <text evidence="13">The sequence shown here is derived from an EMBL/GenBank/DDBJ whole genome shotgun (WGS) entry which is preliminary data.</text>
</comment>
<comment type="similarity">
    <text evidence="2">Belongs to the SUA5 family.</text>
</comment>
<dbReference type="PANTHER" id="PTHR17490">
    <property type="entry name" value="SUA5"/>
    <property type="match status" value="1"/>
</dbReference>
<feature type="domain" description="YrdC-like" evidence="12">
    <location>
        <begin position="9"/>
        <end position="200"/>
    </location>
</feature>
<protein>
    <recommendedName>
        <fullName evidence="10">L-threonylcarbamoyladenylate synthase</fullName>
        <ecNumber evidence="3">2.7.7.87</ecNumber>
    </recommendedName>
    <alternativeName>
        <fullName evidence="10">L-threonylcarbamoyladenylate synthase</fullName>
    </alternativeName>
</protein>
<evidence type="ECO:0000259" key="12">
    <source>
        <dbReference type="PROSITE" id="PS51163"/>
    </source>
</evidence>
<dbReference type="NCBIfam" id="TIGR00057">
    <property type="entry name" value="L-threonylcarbamoyladenylate synthase"/>
    <property type="match status" value="1"/>
</dbReference>
<dbReference type="PANTHER" id="PTHR17490:SF16">
    <property type="entry name" value="THREONYLCARBAMOYL-AMP SYNTHASE"/>
    <property type="match status" value="1"/>
</dbReference>
<evidence type="ECO:0000256" key="2">
    <source>
        <dbReference type="ARBA" id="ARBA00007663"/>
    </source>
</evidence>
<evidence type="ECO:0000256" key="7">
    <source>
        <dbReference type="ARBA" id="ARBA00022695"/>
    </source>
</evidence>
<dbReference type="GO" id="GO:0005524">
    <property type="term" value="F:ATP binding"/>
    <property type="evidence" value="ECO:0007669"/>
    <property type="project" value="UniProtKB-KW"/>
</dbReference>
<dbReference type="OrthoDB" id="9814580at2"/>
<dbReference type="RefSeq" id="WP_033504802.1">
    <property type="nucleotide sequence ID" value="NZ_CP011786.1"/>
</dbReference>
<keyword evidence="14" id="KW-1185">Reference proteome</keyword>
<dbReference type="GO" id="GO:0008033">
    <property type="term" value="P:tRNA processing"/>
    <property type="evidence" value="ECO:0007669"/>
    <property type="project" value="UniProtKB-KW"/>
</dbReference>
<evidence type="ECO:0000256" key="4">
    <source>
        <dbReference type="ARBA" id="ARBA00022490"/>
    </source>
</evidence>
<evidence type="ECO:0000256" key="9">
    <source>
        <dbReference type="ARBA" id="ARBA00022840"/>
    </source>
</evidence>
<dbReference type="PATRIC" id="fig|1437605.7.peg.792"/>
<dbReference type="InterPro" id="IPR017945">
    <property type="entry name" value="DHBP_synth_RibB-like_a/b_dom"/>
</dbReference>
<keyword evidence="6" id="KW-0819">tRNA processing</keyword>
<evidence type="ECO:0000256" key="11">
    <source>
        <dbReference type="ARBA" id="ARBA00048366"/>
    </source>
</evidence>
<name>A0A086Z1E3_9BIFI</name>
<keyword evidence="4" id="KW-0963">Cytoplasm</keyword>
<dbReference type="eggNOG" id="COG0009">
    <property type="taxonomic scope" value="Bacteria"/>
</dbReference>
<dbReference type="InterPro" id="IPR050156">
    <property type="entry name" value="TC-AMP_synthase_SUA5"/>
</dbReference>
<dbReference type="GO" id="GO:0061710">
    <property type="term" value="F:L-threonylcarbamoyladenylate synthase"/>
    <property type="evidence" value="ECO:0007669"/>
    <property type="project" value="UniProtKB-EC"/>
</dbReference>
<evidence type="ECO:0000256" key="5">
    <source>
        <dbReference type="ARBA" id="ARBA00022679"/>
    </source>
</evidence>
<evidence type="ECO:0000313" key="13">
    <source>
        <dbReference type="EMBL" id="KFI40343.1"/>
    </source>
</evidence>
<dbReference type="Pfam" id="PF01300">
    <property type="entry name" value="Sua5_yciO_yrdC"/>
    <property type="match status" value="1"/>
</dbReference>
<keyword evidence="7" id="KW-0548">Nucleotidyltransferase</keyword>
<dbReference type="InterPro" id="IPR006070">
    <property type="entry name" value="Sua5-like_dom"/>
</dbReference>
<dbReference type="KEGG" id="bact:AB656_03835"/>
<keyword evidence="8" id="KW-0547">Nucleotide-binding</keyword>